<dbReference type="EMBL" id="JAGIYZ010000013">
    <property type="protein sequence ID" value="MBP0465146.1"/>
    <property type="molecule type" value="Genomic_DNA"/>
</dbReference>
<dbReference type="Proteomes" id="UP000680815">
    <property type="component" value="Unassembled WGS sequence"/>
</dbReference>
<keyword evidence="1" id="KW-0808">Transferase</keyword>
<gene>
    <name evidence="1" type="ORF">J5Y09_14570</name>
</gene>
<dbReference type="InterPro" id="IPR007459">
    <property type="entry name" value="DNA_pol3_chi"/>
</dbReference>
<protein>
    <submittedName>
        <fullName evidence="1">DNA polymerase III subunit chi</fullName>
        <ecNumber evidence="1">2.7.7.7</ecNumber>
    </submittedName>
</protein>
<dbReference type="NCBIfam" id="NF004347">
    <property type="entry name" value="PRK05728.1-4"/>
    <property type="match status" value="1"/>
</dbReference>
<dbReference type="SUPFAM" id="SSF102400">
    <property type="entry name" value="DNA polymerase III chi subunit"/>
    <property type="match status" value="1"/>
</dbReference>
<keyword evidence="2" id="KW-1185">Reference proteome</keyword>
<dbReference type="PANTHER" id="PTHR38767:SF1">
    <property type="entry name" value="DNA POLYMERASE III SUBUNIT CHI"/>
    <property type="match status" value="1"/>
</dbReference>
<dbReference type="EC" id="2.7.7.7" evidence="1"/>
<evidence type="ECO:0000313" key="1">
    <source>
        <dbReference type="EMBL" id="MBP0465146.1"/>
    </source>
</evidence>
<dbReference type="InterPro" id="IPR036768">
    <property type="entry name" value="PolIII_chi_sf"/>
</dbReference>
<keyword evidence="1" id="KW-0548">Nucleotidyltransferase</keyword>
<sequence>MAEIGFYHLTRTRLDLALAKLLGRVVAGAGRAFVLCGEEERAKALDAALWTVPDPDWLPHGMAGGEADAMQPILIGTADIAPANGARFLFLVDGAESARLAEYDRVLDLFDGAEESAVAAARARWKAAKAAGHALTYWQQGAGGWEKKG</sequence>
<comment type="caution">
    <text evidence="1">The sequence shown here is derived from an EMBL/GenBank/DDBJ whole genome shotgun (WGS) entry which is preliminary data.</text>
</comment>
<dbReference type="Gene3D" id="3.40.50.10110">
    <property type="entry name" value="DNA polymerase III subunit chi"/>
    <property type="match status" value="1"/>
</dbReference>
<organism evidence="1 2">
    <name type="scientific">Roseomonas nitratireducens</name>
    <dbReference type="NCBI Taxonomy" id="2820810"/>
    <lineage>
        <taxon>Bacteria</taxon>
        <taxon>Pseudomonadati</taxon>
        <taxon>Pseudomonadota</taxon>
        <taxon>Alphaproteobacteria</taxon>
        <taxon>Acetobacterales</taxon>
        <taxon>Roseomonadaceae</taxon>
        <taxon>Roseomonas</taxon>
    </lineage>
</organism>
<accession>A0ABS4AWJ5</accession>
<reference evidence="1 2" key="1">
    <citation type="submission" date="2021-03" db="EMBL/GenBank/DDBJ databases">
        <authorList>
            <person name="So Y."/>
        </authorList>
    </citation>
    <scope>NUCLEOTIDE SEQUENCE [LARGE SCALE GENOMIC DNA]</scope>
    <source>
        <strain evidence="1 2">PWR1</strain>
    </source>
</reference>
<name>A0ABS4AWJ5_9PROT</name>
<evidence type="ECO:0000313" key="2">
    <source>
        <dbReference type="Proteomes" id="UP000680815"/>
    </source>
</evidence>
<dbReference type="GO" id="GO:0003887">
    <property type="term" value="F:DNA-directed DNA polymerase activity"/>
    <property type="evidence" value="ECO:0007669"/>
    <property type="project" value="UniProtKB-EC"/>
</dbReference>
<dbReference type="Pfam" id="PF04364">
    <property type="entry name" value="DNA_pol3_chi"/>
    <property type="match status" value="1"/>
</dbReference>
<proteinExistence type="predicted"/>
<dbReference type="PANTHER" id="PTHR38767">
    <property type="entry name" value="DNA POLYMERASE III SUBUNIT CHI"/>
    <property type="match status" value="1"/>
</dbReference>
<dbReference type="RefSeq" id="WP_209352529.1">
    <property type="nucleotide sequence ID" value="NZ_JAGIYZ010000013.1"/>
</dbReference>